<keyword evidence="3" id="KW-1185">Reference proteome</keyword>
<protein>
    <submittedName>
        <fullName evidence="2">Uncharacterized protein</fullName>
    </submittedName>
</protein>
<evidence type="ECO:0000313" key="3">
    <source>
        <dbReference type="Proteomes" id="UP000283479"/>
    </source>
</evidence>
<name>A0A3S3CS01_9NOCA</name>
<evidence type="ECO:0000313" key="2">
    <source>
        <dbReference type="EMBL" id="RVW04245.1"/>
    </source>
</evidence>
<reference evidence="2 3" key="1">
    <citation type="submission" date="2018-11" db="EMBL/GenBank/DDBJ databases">
        <title>Rhodococcus spongicola sp. nov. and Rhodococcus xishaensis sp. nov. from marine sponges.</title>
        <authorList>
            <person name="Li L."/>
            <person name="Lin H.W."/>
        </authorList>
    </citation>
    <scope>NUCLEOTIDE SEQUENCE [LARGE SCALE GENOMIC DNA]</scope>
    <source>
        <strain evidence="2 3">LHW51113</strain>
    </source>
</reference>
<accession>A0A3S3CS01</accession>
<dbReference type="AlphaFoldDB" id="A0A3S3CS01"/>
<sequence length="88" mass="9057">MRASALRRPCQHRPLRRWGPPGLSPGSLEEPSEDPSAPAESESDPGEVATGGGFKGASGTCVLSVGRRMSSPSTGTAPSVFPESEPPL</sequence>
<proteinExistence type="predicted"/>
<evidence type="ECO:0000256" key="1">
    <source>
        <dbReference type="SAM" id="MobiDB-lite"/>
    </source>
</evidence>
<dbReference type="EMBL" id="RKLO01000002">
    <property type="protein sequence ID" value="RVW04245.1"/>
    <property type="molecule type" value="Genomic_DNA"/>
</dbReference>
<gene>
    <name evidence="2" type="ORF">EGT50_07255</name>
</gene>
<comment type="caution">
    <text evidence="2">The sequence shown here is derived from an EMBL/GenBank/DDBJ whole genome shotgun (WGS) entry which is preliminary data.</text>
</comment>
<organism evidence="2 3">
    <name type="scientific">Rhodococcus xishaensis</name>
    <dbReference type="NCBI Taxonomy" id="2487364"/>
    <lineage>
        <taxon>Bacteria</taxon>
        <taxon>Bacillati</taxon>
        <taxon>Actinomycetota</taxon>
        <taxon>Actinomycetes</taxon>
        <taxon>Mycobacteriales</taxon>
        <taxon>Nocardiaceae</taxon>
        <taxon>Rhodococcus</taxon>
    </lineage>
</organism>
<feature type="region of interest" description="Disordered" evidence="1">
    <location>
        <begin position="1"/>
        <end position="88"/>
    </location>
</feature>
<dbReference type="Proteomes" id="UP000283479">
    <property type="component" value="Unassembled WGS sequence"/>
</dbReference>